<dbReference type="Proteomes" id="UP000199317">
    <property type="component" value="Unassembled WGS sequence"/>
</dbReference>
<dbReference type="PANTHER" id="PTHR10192:SF5">
    <property type="entry name" value="GEPHYRIN"/>
    <property type="match status" value="1"/>
</dbReference>
<dbReference type="GO" id="GO:0006777">
    <property type="term" value="P:Mo-molybdopterin cofactor biosynthetic process"/>
    <property type="evidence" value="ECO:0007669"/>
    <property type="project" value="UniProtKB-UniRule"/>
</dbReference>
<dbReference type="Pfam" id="PF00994">
    <property type="entry name" value="MoCF_biosynth"/>
    <property type="match status" value="1"/>
</dbReference>
<dbReference type="NCBIfam" id="NF045515">
    <property type="entry name" value="Glp_gephyrin"/>
    <property type="match status" value="1"/>
</dbReference>
<dbReference type="InterPro" id="IPR001453">
    <property type="entry name" value="MoaB/Mog_dom"/>
</dbReference>
<name>A0A1H0SS32_9BURK</name>
<keyword evidence="7 13" id="KW-0500">Molybdenum</keyword>
<dbReference type="InterPro" id="IPR005110">
    <property type="entry name" value="MoeA_linker/N"/>
</dbReference>
<dbReference type="CDD" id="cd00887">
    <property type="entry name" value="MoeA"/>
    <property type="match status" value="1"/>
</dbReference>
<dbReference type="UniPathway" id="UPA00344"/>
<evidence type="ECO:0000256" key="6">
    <source>
        <dbReference type="ARBA" id="ARBA00021108"/>
    </source>
</evidence>
<dbReference type="EC" id="2.10.1.1" evidence="5 13"/>
<reference evidence="18" key="1">
    <citation type="submission" date="2016-10" db="EMBL/GenBank/DDBJ databases">
        <authorList>
            <person name="Varghese N."/>
            <person name="Submissions S."/>
        </authorList>
    </citation>
    <scope>NUCLEOTIDE SEQUENCE [LARGE SCALE GENOMIC DNA]</scope>
    <source>
        <strain evidence="18">DSM 17101</strain>
    </source>
</reference>
<keyword evidence="11 13" id="KW-0501">Molybdenum cofactor biosynthesis</keyword>
<evidence type="ECO:0000313" key="18">
    <source>
        <dbReference type="Proteomes" id="UP000199317"/>
    </source>
</evidence>
<protein>
    <recommendedName>
        <fullName evidence="6 13">Molybdopterin molybdenumtransferase</fullName>
        <ecNumber evidence="5 13">2.10.1.1</ecNumber>
    </recommendedName>
</protein>
<dbReference type="NCBIfam" id="TIGR00177">
    <property type="entry name" value="molyb_syn"/>
    <property type="match status" value="1"/>
</dbReference>
<dbReference type="Gene3D" id="3.90.105.10">
    <property type="entry name" value="Molybdopterin biosynthesis moea protein, domain 2"/>
    <property type="match status" value="1"/>
</dbReference>
<dbReference type="SMART" id="SM00852">
    <property type="entry name" value="MoCF_biosynth"/>
    <property type="match status" value="1"/>
</dbReference>
<evidence type="ECO:0000259" key="16">
    <source>
        <dbReference type="SMART" id="SM00852"/>
    </source>
</evidence>
<keyword evidence="9 13" id="KW-0479">Metal-binding</keyword>
<feature type="region of interest" description="Disordered" evidence="14">
    <location>
        <begin position="1"/>
        <end position="26"/>
    </location>
</feature>
<dbReference type="PANTHER" id="PTHR10192">
    <property type="entry name" value="MOLYBDOPTERIN BIOSYNTHESIS PROTEIN"/>
    <property type="match status" value="1"/>
</dbReference>
<keyword evidence="10 13" id="KW-0460">Magnesium</keyword>
<dbReference type="AlphaFoldDB" id="A0A1H0SS32"/>
<feature type="transmembrane region" description="Helical" evidence="15">
    <location>
        <begin position="334"/>
        <end position="355"/>
    </location>
</feature>
<dbReference type="InterPro" id="IPR036135">
    <property type="entry name" value="MoeA_linker/N_sf"/>
</dbReference>
<evidence type="ECO:0000256" key="7">
    <source>
        <dbReference type="ARBA" id="ARBA00022505"/>
    </source>
</evidence>
<gene>
    <name evidence="17" type="ORF">SAMN04489708_11321</name>
</gene>
<comment type="function">
    <text evidence="2 13">Catalyzes the insertion of molybdate into adenylated molybdopterin with the concomitant release of AMP.</text>
</comment>
<dbReference type="OrthoDB" id="9804758at2"/>
<dbReference type="EMBL" id="FNJL01000013">
    <property type="protein sequence ID" value="SDP44068.1"/>
    <property type="molecule type" value="Genomic_DNA"/>
</dbReference>
<evidence type="ECO:0000256" key="2">
    <source>
        <dbReference type="ARBA" id="ARBA00002901"/>
    </source>
</evidence>
<keyword evidence="18" id="KW-1185">Reference proteome</keyword>
<feature type="domain" description="MoaB/Mog" evidence="16">
    <location>
        <begin position="210"/>
        <end position="361"/>
    </location>
</feature>
<dbReference type="InterPro" id="IPR038987">
    <property type="entry name" value="MoeA-like"/>
</dbReference>
<evidence type="ECO:0000256" key="15">
    <source>
        <dbReference type="SAM" id="Phobius"/>
    </source>
</evidence>
<evidence type="ECO:0000256" key="10">
    <source>
        <dbReference type="ARBA" id="ARBA00022842"/>
    </source>
</evidence>
<keyword evidence="8 13" id="KW-0808">Transferase</keyword>
<evidence type="ECO:0000256" key="3">
    <source>
        <dbReference type="ARBA" id="ARBA00005046"/>
    </source>
</evidence>
<dbReference type="InterPro" id="IPR036425">
    <property type="entry name" value="MoaB/Mog-like_dom_sf"/>
</dbReference>
<dbReference type="Pfam" id="PF03454">
    <property type="entry name" value="MoeA_C"/>
    <property type="match status" value="1"/>
</dbReference>
<dbReference type="InterPro" id="IPR036688">
    <property type="entry name" value="MoeA_C_domain_IV_sf"/>
</dbReference>
<dbReference type="Gene3D" id="2.170.190.11">
    <property type="entry name" value="Molybdopterin biosynthesis moea protein, domain 3"/>
    <property type="match status" value="1"/>
</dbReference>
<evidence type="ECO:0000256" key="14">
    <source>
        <dbReference type="SAM" id="MobiDB-lite"/>
    </source>
</evidence>
<comment type="catalytic activity">
    <reaction evidence="12">
        <text>adenylyl-molybdopterin + molybdate = Mo-molybdopterin + AMP + H(+)</text>
        <dbReference type="Rhea" id="RHEA:35047"/>
        <dbReference type="ChEBI" id="CHEBI:15378"/>
        <dbReference type="ChEBI" id="CHEBI:36264"/>
        <dbReference type="ChEBI" id="CHEBI:62727"/>
        <dbReference type="ChEBI" id="CHEBI:71302"/>
        <dbReference type="ChEBI" id="CHEBI:456215"/>
        <dbReference type="EC" id="2.10.1.1"/>
    </reaction>
</comment>
<evidence type="ECO:0000256" key="11">
    <source>
        <dbReference type="ARBA" id="ARBA00023150"/>
    </source>
</evidence>
<dbReference type="Gene3D" id="2.40.340.10">
    <property type="entry name" value="MoeA, C-terminal, domain IV"/>
    <property type="match status" value="1"/>
</dbReference>
<dbReference type="Gene3D" id="3.40.980.10">
    <property type="entry name" value="MoaB/Mog-like domain"/>
    <property type="match status" value="1"/>
</dbReference>
<dbReference type="SUPFAM" id="SSF63882">
    <property type="entry name" value="MoeA N-terminal region -like"/>
    <property type="match status" value="1"/>
</dbReference>
<dbReference type="SUPFAM" id="SSF53218">
    <property type="entry name" value="Molybdenum cofactor biosynthesis proteins"/>
    <property type="match status" value="1"/>
</dbReference>
<organism evidence="17 18">
    <name type="scientific">Paracidovorax cattleyae</name>
    <dbReference type="NCBI Taxonomy" id="80868"/>
    <lineage>
        <taxon>Bacteria</taxon>
        <taxon>Pseudomonadati</taxon>
        <taxon>Pseudomonadota</taxon>
        <taxon>Betaproteobacteria</taxon>
        <taxon>Burkholderiales</taxon>
        <taxon>Comamonadaceae</taxon>
        <taxon>Paracidovorax</taxon>
    </lineage>
</organism>
<evidence type="ECO:0000256" key="12">
    <source>
        <dbReference type="ARBA" id="ARBA00047317"/>
    </source>
</evidence>
<dbReference type="FunFam" id="3.40.980.10:FF:000004">
    <property type="entry name" value="Molybdopterin molybdenumtransferase"/>
    <property type="match status" value="1"/>
</dbReference>
<evidence type="ECO:0000256" key="8">
    <source>
        <dbReference type="ARBA" id="ARBA00022679"/>
    </source>
</evidence>
<dbReference type="GO" id="GO:0046872">
    <property type="term" value="F:metal ion binding"/>
    <property type="evidence" value="ECO:0007669"/>
    <property type="project" value="UniProtKB-UniRule"/>
</dbReference>
<evidence type="ECO:0000256" key="5">
    <source>
        <dbReference type="ARBA" id="ARBA00013269"/>
    </source>
</evidence>
<accession>A0A1H0SS32</accession>
<dbReference type="SUPFAM" id="SSF63867">
    <property type="entry name" value="MoeA C-terminal domain-like"/>
    <property type="match status" value="1"/>
</dbReference>
<dbReference type="RefSeq" id="WP_092834756.1">
    <property type="nucleotide sequence ID" value="NZ_CP028290.1"/>
</dbReference>
<keyword evidence="15" id="KW-0812">Transmembrane</keyword>
<dbReference type="GO" id="GO:0005829">
    <property type="term" value="C:cytosol"/>
    <property type="evidence" value="ECO:0007669"/>
    <property type="project" value="TreeGrafter"/>
</dbReference>
<evidence type="ECO:0000313" key="17">
    <source>
        <dbReference type="EMBL" id="SDP44068.1"/>
    </source>
</evidence>
<sequence>MSHSQPSPAEPPPSISQATPPGAPVAHDLPVEAVHARLAALAEPVQGIEQVGIFEALDRVLAEDVVSPMDVPPHDNSAMDGFAFDGSLLQEGHPLHLQVAGTVLAGHCWQGRLGPGECLRIMTGAVMPHGADTVVPQEAALLAPSPGGLETITVPADAVRQGDHRRRAGEDLARGRTALDRGTRLAPAALGLLASLGQSAVLVVRRLRVAFFSTGDEILSPGTHWCEGAVYDSNRYTLFGLLARMGVEAIDLGAVPDEPQALEAALRAAAARADAIITSGGVSAGAADHTRTLLDRLGQVEFWRIAMRPGRPMAAGRIPRPQGAGGGEAGTDGAALLFALPGNPVAAMVAFLVFVRPALWRMMGCEPRVLPALRALAAQPLHKRPGRTEYQRGVVFQDADGTLRVRTTGPQGSGLLSSMVQADGLILLPHARGPVAVGEPVDVLLFDGML</sequence>
<keyword evidence="15" id="KW-1133">Transmembrane helix</keyword>
<comment type="cofactor">
    <cofactor evidence="1 13">
        <name>Mg(2+)</name>
        <dbReference type="ChEBI" id="CHEBI:18420"/>
    </cofactor>
</comment>
<dbReference type="GO" id="GO:0061599">
    <property type="term" value="F:molybdopterin molybdotransferase activity"/>
    <property type="evidence" value="ECO:0007669"/>
    <property type="project" value="UniProtKB-UniRule"/>
</dbReference>
<evidence type="ECO:0000256" key="1">
    <source>
        <dbReference type="ARBA" id="ARBA00001946"/>
    </source>
</evidence>
<comment type="pathway">
    <text evidence="3 13">Cofactor biosynthesis; molybdopterin biosynthesis.</text>
</comment>
<evidence type="ECO:0000256" key="4">
    <source>
        <dbReference type="ARBA" id="ARBA00010763"/>
    </source>
</evidence>
<comment type="similarity">
    <text evidence="4 13">Belongs to the MoeA family.</text>
</comment>
<evidence type="ECO:0000256" key="9">
    <source>
        <dbReference type="ARBA" id="ARBA00022723"/>
    </source>
</evidence>
<dbReference type="InterPro" id="IPR005111">
    <property type="entry name" value="MoeA_C_domain_IV"/>
</dbReference>
<evidence type="ECO:0000256" key="13">
    <source>
        <dbReference type="RuleBase" id="RU365090"/>
    </source>
</evidence>
<dbReference type="FunFam" id="2.40.340.10:FF:000003">
    <property type="entry name" value="Molybdopterin molybdenumtransferase"/>
    <property type="match status" value="1"/>
</dbReference>
<dbReference type="Pfam" id="PF03453">
    <property type="entry name" value="MoeA_N"/>
    <property type="match status" value="1"/>
</dbReference>
<keyword evidence="15" id="KW-0472">Membrane</keyword>
<proteinExistence type="inferred from homology"/>